<feature type="transmembrane region" description="Helical" evidence="8">
    <location>
        <begin position="457"/>
        <end position="478"/>
    </location>
</feature>
<name>M7NHE7_9BACL</name>
<evidence type="ECO:0000313" key="9">
    <source>
        <dbReference type="EMBL" id="EMR06611.1"/>
    </source>
</evidence>
<dbReference type="Gene3D" id="1.20.1730.10">
    <property type="entry name" value="Sodium/glucose cotransporter"/>
    <property type="match status" value="1"/>
</dbReference>
<feature type="transmembrane region" description="Helical" evidence="8">
    <location>
        <begin position="241"/>
        <end position="260"/>
    </location>
</feature>
<feature type="transmembrane region" description="Helical" evidence="8">
    <location>
        <begin position="327"/>
        <end position="355"/>
    </location>
</feature>
<evidence type="ECO:0000313" key="10">
    <source>
        <dbReference type="Proteomes" id="UP000011919"/>
    </source>
</evidence>
<dbReference type="PANTHER" id="PTHR46154:SF4">
    <property type="entry name" value="UREA ACTIVE TRANSPORTER"/>
    <property type="match status" value="1"/>
</dbReference>
<dbReference type="RefSeq" id="WP_008298746.1">
    <property type="nucleotide sequence ID" value="NZ_AOFT01000006.1"/>
</dbReference>
<dbReference type="InterPro" id="IPR001734">
    <property type="entry name" value="Na/solute_symporter"/>
</dbReference>
<evidence type="ECO:0000256" key="6">
    <source>
        <dbReference type="ARBA" id="ARBA00023136"/>
    </source>
</evidence>
<dbReference type="PATRIC" id="fig|1235279.3.peg.1504"/>
<evidence type="ECO:0000256" key="1">
    <source>
        <dbReference type="ARBA" id="ARBA00004141"/>
    </source>
</evidence>
<accession>M7NHE7</accession>
<protein>
    <submittedName>
        <fullName evidence="9">Na(+)/glucose symporter</fullName>
    </submittedName>
</protein>
<feature type="transmembrane region" description="Helical" evidence="8">
    <location>
        <begin position="401"/>
        <end position="424"/>
    </location>
</feature>
<comment type="subcellular location">
    <subcellularLocation>
        <location evidence="1">Membrane</location>
        <topology evidence="1">Multi-pass membrane protein</topology>
    </subcellularLocation>
</comment>
<dbReference type="Proteomes" id="UP000011919">
    <property type="component" value="Unassembled WGS sequence"/>
</dbReference>
<evidence type="ECO:0000256" key="3">
    <source>
        <dbReference type="ARBA" id="ARBA00022448"/>
    </source>
</evidence>
<feature type="transmembrane region" description="Helical" evidence="8">
    <location>
        <begin position="183"/>
        <end position="202"/>
    </location>
</feature>
<dbReference type="eggNOG" id="COG0591">
    <property type="taxonomic scope" value="Bacteria"/>
</dbReference>
<reference evidence="9 10" key="1">
    <citation type="journal article" date="2013" name="Genome Announc.">
        <title>Draft Genome Sequence of Bhargavaea cecembensis Strain DSE10T, Isolated from a Deep-Sea Sediment Sample Collected at a Depth of 5,904 m from the Chagos-Laccadive Ridge System in the Indian Ocean.</title>
        <authorList>
            <person name="Shivaji S."/>
            <person name="Ara S."/>
            <person name="Begum Z."/>
            <person name="Ruth M."/>
            <person name="Singh A."/>
            <person name="Kumar Pinnaka A."/>
        </authorList>
    </citation>
    <scope>NUCLEOTIDE SEQUENCE [LARGE SCALE GENOMIC DNA]</scope>
    <source>
        <strain evidence="9 10">DSE10</strain>
    </source>
</reference>
<keyword evidence="3" id="KW-0813">Transport</keyword>
<dbReference type="GO" id="GO:0015204">
    <property type="term" value="F:urea transmembrane transporter activity"/>
    <property type="evidence" value="ECO:0007669"/>
    <property type="project" value="InterPro"/>
</dbReference>
<sequence length="502" mass="54003">MTGQLTGYLILLVFAVILIGISALINKNNKLNRVDELLTAGRGIPFGFIAASVFVAWVWAGSLMGAGEAGIWYGVSGGFNYAWGAALPFLLFIPIALRIRKIMPKSTTFIEFIRERFGARLANTFLVFGICLVLYVCVMQAVGIAYAFEYTFGLNFKITAFLASMLFASFIAIAGLRGSIYNSVFQFFVIMLVVFVTVPFIVKELGVAHIFESLNIIATDASHPEHNADALNFFSTAGLRYGLSAVVIAMGQVLLSQSYYSTAASAKSTKSLFWAYLIGTVVAWMPIPIIFGNVVGGGFHALGLTSGDVPVDSGAAPYIFQLVLGDFGAVAFVILILMTGITTGGNGLAGLQAMFTLDLYKRYIRRDATEEQQTKFGRMIILVAGAVIGFAATFLDGVSLLMIDIFSGILFAAPAAALILGLWLDKINSKVAFASIIIGLGSGLAAFALISDDELNWFVGNMFSLILPFIVLLVSIPFTKERFDYNVLSNYEPSHDLGKGGA</sequence>
<dbReference type="EMBL" id="AOFT01000006">
    <property type="protein sequence ID" value="EMR06611.1"/>
    <property type="molecule type" value="Genomic_DNA"/>
</dbReference>
<dbReference type="InterPro" id="IPR038377">
    <property type="entry name" value="Na/Glc_symporter_sf"/>
</dbReference>
<dbReference type="PROSITE" id="PS50283">
    <property type="entry name" value="NA_SOLUT_SYMP_3"/>
    <property type="match status" value="1"/>
</dbReference>
<feature type="transmembrane region" description="Helical" evidence="8">
    <location>
        <begin position="154"/>
        <end position="176"/>
    </location>
</feature>
<feature type="transmembrane region" description="Helical" evidence="8">
    <location>
        <begin position="121"/>
        <end position="148"/>
    </location>
</feature>
<feature type="transmembrane region" description="Helical" evidence="8">
    <location>
        <begin position="376"/>
        <end position="395"/>
    </location>
</feature>
<feature type="transmembrane region" description="Helical" evidence="8">
    <location>
        <begin position="37"/>
        <end position="60"/>
    </location>
</feature>
<gene>
    <name evidence="9" type="primary">sglT</name>
    <name evidence="9" type="ORF">C772_01506</name>
</gene>
<dbReference type="GO" id="GO:0005886">
    <property type="term" value="C:plasma membrane"/>
    <property type="evidence" value="ECO:0007669"/>
    <property type="project" value="TreeGrafter"/>
</dbReference>
<dbReference type="Pfam" id="PF00474">
    <property type="entry name" value="SSF"/>
    <property type="match status" value="1"/>
</dbReference>
<comment type="similarity">
    <text evidence="2 7">Belongs to the sodium:solute symporter (SSF) (TC 2.A.21) family.</text>
</comment>
<organism evidence="9 10">
    <name type="scientific">Bhargavaea cecembensis DSE10</name>
    <dbReference type="NCBI Taxonomy" id="1235279"/>
    <lineage>
        <taxon>Bacteria</taxon>
        <taxon>Bacillati</taxon>
        <taxon>Bacillota</taxon>
        <taxon>Bacilli</taxon>
        <taxon>Bacillales</taxon>
        <taxon>Caryophanaceae</taxon>
        <taxon>Bhargavaea</taxon>
    </lineage>
</organism>
<dbReference type="OrthoDB" id="2516957at2"/>
<dbReference type="InterPro" id="IPR031155">
    <property type="entry name" value="DUR"/>
</dbReference>
<feature type="transmembrane region" description="Helical" evidence="8">
    <location>
        <begin position="6"/>
        <end position="25"/>
    </location>
</feature>
<evidence type="ECO:0000256" key="5">
    <source>
        <dbReference type="ARBA" id="ARBA00022989"/>
    </source>
</evidence>
<evidence type="ECO:0000256" key="2">
    <source>
        <dbReference type="ARBA" id="ARBA00006434"/>
    </source>
</evidence>
<feature type="transmembrane region" description="Helical" evidence="8">
    <location>
        <begin position="272"/>
        <end position="291"/>
    </location>
</feature>
<proteinExistence type="inferred from homology"/>
<feature type="transmembrane region" description="Helical" evidence="8">
    <location>
        <begin position="431"/>
        <end position="451"/>
    </location>
</feature>
<dbReference type="STRING" id="1235279.C772_01506"/>
<evidence type="ECO:0000256" key="4">
    <source>
        <dbReference type="ARBA" id="ARBA00022692"/>
    </source>
</evidence>
<keyword evidence="10" id="KW-1185">Reference proteome</keyword>
<keyword evidence="5 8" id="KW-1133">Transmembrane helix</keyword>
<keyword evidence="4 8" id="KW-0812">Transmembrane</keyword>
<comment type="caution">
    <text evidence="9">The sequence shown here is derived from an EMBL/GenBank/DDBJ whole genome shotgun (WGS) entry which is preliminary data.</text>
</comment>
<feature type="transmembrane region" description="Helical" evidence="8">
    <location>
        <begin position="80"/>
        <end position="100"/>
    </location>
</feature>
<dbReference type="AlphaFoldDB" id="M7NHE7"/>
<dbReference type="PANTHER" id="PTHR46154">
    <property type="match status" value="1"/>
</dbReference>
<evidence type="ECO:0000256" key="7">
    <source>
        <dbReference type="RuleBase" id="RU362091"/>
    </source>
</evidence>
<evidence type="ECO:0000256" key="8">
    <source>
        <dbReference type="SAM" id="Phobius"/>
    </source>
</evidence>
<keyword evidence="6 8" id="KW-0472">Membrane</keyword>